<dbReference type="InterPro" id="IPR016181">
    <property type="entry name" value="Acyl_CoA_acyltransferase"/>
</dbReference>
<keyword evidence="3" id="KW-1185">Reference proteome</keyword>
<dbReference type="Proteomes" id="UP000189410">
    <property type="component" value="Unassembled WGS sequence"/>
</dbReference>
<dbReference type="Gene3D" id="3.40.630.30">
    <property type="match status" value="1"/>
</dbReference>
<dbReference type="SUPFAM" id="SSF55729">
    <property type="entry name" value="Acyl-CoA N-acyltransferases (Nat)"/>
    <property type="match status" value="1"/>
</dbReference>
<accession>A0ABX3KBK4</accession>
<evidence type="ECO:0000313" key="2">
    <source>
        <dbReference type="EMBL" id="OOE86124.1"/>
    </source>
</evidence>
<sequence>MSMERFFIQDDIILHGDTVSLVPLSASHADALVEAATDGKLWELWYTSVPNAESVEGYIASALDEKAKNKALPFAVIEKESGRVIGSTRLANADAANKRVELGYTWYASSYHRSSVNTECKRLLLAYAFESLGVIAVEFRTHWLNQASRAAIARLGAKQDGVLRNHKIVNGVYRDTVVFSIIESEWPAIKLNLDYKLARYRG</sequence>
<feature type="domain" description="N-acetyltransferase" evidence="1">
    <location>
        <begin position="20"/>
        <end position="158"/>
    </location>
</feature>
<evidence type="ECO:0000259" key="1">
    <source>
        <dbReference type="Pfam" id="PF13302"/>
    </source>
</evidence>
<evidence type="ECO:0000313" key="3">
    <source>
        <dbReference type="Proteomes" id="UP000189410"/>
    </source>
</evidence>
<comment type="caution">
    <text evidence="2">The sequence shown here is derived from an EMBL/GenBank/DDBJ whole genome shotgun (WGS) entry which is preliminary data.</text>
</comment>
<gene>
    <name evidence="2" type="ORF">BZG73_05765</name>
</gene>
<reference evidence="2 3" key="1">
    <citation type="journal article" date="2017" name="Genome Announc.">
        <title>Draft Genome Sequences of Salinivibrio proteolyticus, Salinivibrio sharmensis, Salinivibrio siamensis, Salinivibrio costicola subsp. alcaliphilus, Salinivibrio costicola subsp. vallismortis, and 29 New Isolates Belonging to the Genus Salinivibrio.</title>
        <authorList>
            <person name="Lopez-Hermoso C."/>
            <person name="de la Haba R.R."/>
            <person name="Sanchez-Porro C."/>
            <person name="Bayliss S.C."/>
            <person name="Feil E.J."/>
            <person name="Ventosa A."/>
        </authorList>
    </citation>
    <scope>NUCLEOTIDE SEQUENCE [LARGE SCALE GENOMIC DNA]</scope>
    <source>
        <strain evidence="2 3">JCM 14472</strain>
    </source>
</reference>
<organism evidence="2 3">
    <name type="scientific">Salinivibrio siamensis</name>
    <dbReference type="NCBI Taxonomy" id="414286"/>
    <lineage>
        <taxon>Bacteria</taxon>
        <taxon>Pseudomonadati</taxon>
        <taxon>Pseudomonadota</taxon>
        <taxon>Gammaproteobacteria</taxon>
        <taxon>Vibrionales</taxon>
        <taxon>Vibrionaceae</taxon>
        <taxon>Salinivibrio</taxon>
    </lineage>
</organism>
<name>A0ABX3KBK4_9GAMM</name>
<dbReference type="PANTHER" id="PTHR43610">
    <property type="entry name" value="BLL6696 PROTEIN"/>
    <property type="match status" value="1"/>
</dbReference>
<protein>
    <submittedName>
        <fullName evidence="2">GNAT family N-acetyltransferase</fullName>
    </submittedName>
</protein>
<dbReference type="RefSeq" id="WP_077667808.1">
    <property type="nucleotide sequence ID" value="NZ_MUFB01000008.1"/>
</dbReference>
<dbReference type="EMBL" id="MUFB01000008">
    <property type="protein sequence ID" value="OOE86124.1"/>
    <property type="molecule type" value="Genomic_DNA"/>
</dbReference>
<dbReference type="InterPro" id="IPR000182">
    <property type="entry name" value="GNAT_dom"/>
</dbReference>
<dbReference type="PANTHER" id="PTHR43610:SF1">
    <property type="entry name" value="N-ACETYLTRANSFERASE DOMAIN-CONTAINING PROTEIN"/>
    <property type="match status" value="1"/>
</dbReference>
<proteinExistence type="predicted"/>
<dbReference type="Pfam" id="PF13302">
    <property type="entry name" value="Acetyltransf_3"/>
    <property type="match status" value="1"/>
</dbReference>